<evidence type="ECO:0000256" key="1">
    <source>
        <dbReference type="ARBA" id="ARBA00009437"/>
    </source>
</evidence>
<evidence type="ECO:0000259" key="5">
    <source>
        <dbReference type="PROSITE" id="PS50931"/>
    </source>
</evidence>
<dbReference type="Pfam" id="PF03466">
    <property type="entry name" value="LysR_substrate"/>
    <property type="match status" value="1"/>
</dbReference>
<keyword evidence="4" id="KW-0804">Transcription</keyword>
<dbReference type="Gene3D" id="1.10.10.10">
    <property type="entry name" value="Winged helix-like DNA-binding domain superfamily/Winged helix DNA-binding domain"/>
    <property type="match status" value="1"/>
</dbReference>
<evidence type="ECO:0000256" key="3">
    <source>
        <dbReference type="ARBA" id="ARBA00023125"/>
    </source>
</evidence>
<protein>
    <submittedName>
        <fullName evidence="6">LysR family transcriptional regulator</fullName>
    </submittedName>
</protein>
<dbReference type="RefSeq" id="WP_117004679.1">
    <property type="nucleotide sequence ID" value="NZ_JAAHAM010000005.1"/>
</dbReference>
<dbReference type="PANTHER" id="PTHR30118:SF15">
    <property type="entry name" value="TRANSCRIPTIONAL REGULATORY PROTEIN"/>
    <property type="match status" value="1"/>
</dbReference>
<organism evidence="6">
    <name type="scientific">Klebsiella pneumoniae</name>
    <dbReference type="NCBI Taxonomy" id="573"/>
    <lineage>
        <taxon>Bacteria</taxon>
        <taxon>Pseudomonadati</taxon>
        <taxon>Pseudomonadota</taxon>
        <taxon>Gammaproteobacteria</taxon>
        <taxon>Enterobacterales</taxon>
        <taxon>Enterobacteriaceae</taxon>
        <taxon>Klebsiella/Raoultella group</taxon>
        <taxon>Klebsiella</taxon>
        <taxon>Klebsiella pneumoniae complex</taxon>
    </lineage>
</organism>
<name>A0A486SWB4_KLEPN</name>
<keyword evidence="3" id="KW-0238">DNA-binding</keyword>
<dbReference type="InterPro" id="IPR000847">
    <property type="entry name" value="LysR_HTH_N"/>
</dbReference>
<proteinExistence type="inferred from homology"/>
<dbReference type="EMBL" id="CAAHDB010000009">
    <property type="protein sequence ID" value="VGM18376.1"/>
    <property type="molecule type" value="Genomic_DNA"/>
</dbReference>
<comment type="similarity">
    <text evidence="1">Belongs to the LysR transcriptional regulatory family.</text>
</comment>
<feature type="domain" description="HTH lysR-type" evidence="5">
    <location>
        <begin position="12"/>
        <end position="69"/>
    </location>
</feature>
<dbReference type="AlphaFoldDB" id="A0A486SWB4"/>
<dbReference type="GO" id="GO:0003700">
    <property type="term" value="F:DNA-binding transcription factor activity"/>
    <property type="evidence" value="ECO:0007669"/>
    <property type="project" value="InterPro"/>
</dbReference>
<evidence type="ECO:0000256" key="4">
    <source>
        <dbReference type="ARBA" id="ARBA00023163"/>
    </source>
</evidence>
<accession>A0A486SWB4</accession>
<dbReference type="SUPFAM" id="SSF46785">
    <property type="entry name" value="Winged helix' DNA-binding domain"/>
    <property type="match status" value="1"/>
</dbReference>
<dbReference type="Gene3D" id="3.40.190.10">
    <property type="entry name" value="Periplasmic binding protein-like II"/>
    <property type="match status" value="2"/>
</dbReference>
<evidence type="ECO:0000313" key="6">
    <source>
        <dbReference type="EMBL" id="VGM18376.1"/>
    </source>
</evidence>
<dbReference type="PROSITE" id="PS50931">
    <property type="entry name" value="HTH_LYSR"/>
    <property type="match status" value="1"/>
</dbReference>
<dbReference type="Pfam" id="PF00126">
    <property type="entry name" value="HTH_1"/>
    <property type="match status" value="1"/>
</dbReference>
<sequence length="307" mass="34492">MNKIIENDFSRIDLNLLTVLMVLYREGSVTRTAEVLHLGQPAISGALKRLREMFDDPLFVRSARGMLPTPRAQALMTDLQPLMENLHSAMFGAAEFVPARAQQLFRIGLSDWSEHWLMPPLLPGLMQEAPGVSLQSIAADPFQVRQLLEEERIDVAVSVNKQSRGEIVSEPVMSMGVTTLWSPQQIPCRGPLSVSDFVAWEHVMVAYRETGHGEIDRQLASQGLARRVRFATQNFSTFPLLLTTLPLFATVPQGLAQRWQAQYALRADAPPVAYPEFTLCILRHKRRAQDPALSWLVAKLKQVMRGQ</sequence>
<dbReference type="InterPro" id="IPR005119">
    <property type="entry name" value="LysR_subst-bd"/>
</dbReference>
<dbReference type="InterPro" id="IPR050389">
    <property type="entry name" value="LysR-type_TF"/>
</dbReference>
<evidence type="ECO:0000256" key="2">
    <source>
        <dbReference type="ARBA" id="ARBA00023015"/>
    </source>
</evidence>
<dbReference type="GO" id="GO:0003677">
    <property type="term" value="F:DNA binding"/>
    <property type="evidence" value="ECO:0007669"/>
    <property type="project" value="UniProtKB-KW"/>
</dbReference>
<dbReference type="CDD" id="cd08464">
    <property type="entry name" value="PBP2_DntR_like_2"/>
    <property type="match status" value="1"/>
</dbReference>
<dbReference type="InterPro" id="IPR036388">
    <property type="entry name" value="WH-like_DNA-bd_sf"/>
</dbReference>
<dbReference type="InterPro" id="IPR036390">
    <property type="entry name" value="WH_DNA-bd_sf"/>
</dbReference>
<keyword evidence="2" id="KW-0805">Transcription regulation</keyword>
<dbReference type="SUPFAM" id="SSF53850">
    <property type="entry name" value="Periplasmic binding protein-like II"/>
    <property type="match status" value="1"/>
</dbReference>
<reference evidence="6" key="1">
    <citation type="submission" date="2019-03" db="EMBL/GenBank/DDBJ databases">
        <authorList>
            <consortium name="Pathogen Informatics"/>
        </authorList>
    </citation>
    <scope>NUCLEOTIDE SEQUENCE</scope>
    <source>
        <strain evidence="6">5012STDY7626459</strain>
    </source>
</reference>
<gene>
    <name evidence="6" type="primary">nodD2_2</name>
    <name evidence="6" type="ORF">SAMEA4873655_03139</name>
</gene>
<dbReference type="PANTHER" id="PTHR30118">
    <property type="entry name" value="HTH-TYPE TRANSCRIPTIONAL REGULATOR LEUO-RELATED"/>
    <property type="match status" value="1"/>
</dbReference>
<dbReference type="PRINTS" id="PR00039">
    <property type="entry name" value="HTHLYSR"/>
</dbReference>